<reference evidence="1" key="1">
    <citation type="submission" date="2020-06" db="EMBL/GenBank/DDBJ databases">
        <title>Unique genomic features of the anaerobic methanotrophic archaea.</title>
        <authorList>
            <person name="Chadwick G.L."/>
            <person name="Skennerton C.T."/>
            <person name="Laso-Perez R."/>
            <person name="Leu A.O."/>
            <person name="Speth D.R."/>
            <person name="Yu H."/>
            <person name="Morgan-Lang C."/>
            <person name="Hatzenpichler R."/>
            <person name="Goudeau D."/>
            <person name="Malmstrom R."/>
            <person name="Brazelton W.J."/>
            <person name="Woyke T."/>
            <person name="Hallam S.J."/>
            <person name="Tyson G.W."/>
            <person name="Wegener G."/>
            <person name="Boetius A."/>
            <person name="Orphan V."/>
        </authorList>
    </citation>
    <scope>NUCLEOTIDE SEQUENCE</scope>
</reference>
<organism evidence="1">
    <name type="scientific">Candidatus Methanogaster sp. ANME-2c ERB4</name>
    <dbReference type="NCBI Taxonomy" id="2759911"/>
    <lineage>
        <taxon>Archaea</taxon>
        <taxon>Methanobacteriati</taxon>
        <taxon>Methanobacteriota</taxon>
        <taxon>Stenosarchaea group</taxon>
        <taxon>Methanomicrobia</taxon>
        <taxon>Methanosarcinales</taxon>
        <taxon>ANME-2 cluster</taxon>
        <taxon>Candidatus Methanogasteraceae</taxon>
        <taxon>Candidatus Methanogaster</taxon>
    </lineage>
</organism>
<name>A0A7G9YGH9_9EURY</name>
<dbReference type="AlphaFoldDB" id="A0A7G9YGH9"/>
<protein>
    <submittedName>
        <fullName evidence="1">Uncharacterized protein</fullName>
    </submittedName>
</protein>
<gene>
    <name evidence="1" type="ORF">PLINODHC_00007</name>
</gene>
<accession>A0A7G9YGH9</accession>
<proteinExistence type="predicted"/>
<dbReference type="EMBL" id="MT631241">
    <property type="protein sequence ID" value="QNO47113.1"/>
    <property type="molecule type" value="Genomic_DNA"/>
</dbReference>
<sequence>MLKAIRTSHSHVSLPPGHNMRTVTFKNDRFLYRMPPHDAAEEALHVTEQWFDNRTI</sequence>
<evidence type="ECO:0000313" key="1">
    <source>
        <dbReference type="EMBL" id="QNO47113.1"/>
    </source>
</evidence>